<feature type="compositionally biased region" description="Polar residues" evidence="7">
    <location>
        <begin position="24"/>
        <end position="34"/>
    </location>
</feature>
<feature type="region of interest" description="Disordered" evidence="7">
    <location>
        <begin position="24"/>
        <end position="44"/>
    </location>
</feature>
<dbReference type="SUPFAM" id="SSF64518">
    <property type="entry name" value="Phase 1 flagellin"/>
    <property type="match status" value="1"/>
</dbReference>
<evidence type="ECO:0000259" key="8">
    <source>
        <dbReference type="Pfam" id="PF00669"/>
    </source>
</evidence>
<protein>
    <submittedName>
        <fullName evidence="9">Flagellar hook-associated protein 3</fullName>
    </submittedName>
</protein>
<evidence type="ECO:0000256" key="1">
    <source>
        <dbReference type="ARBA" id="ARBA00004365"/>
    </source>
</evidence>
<keyword evidence="5" id="KW-0975">Bacterial flagellum</keyword>
<feature type="domain" description="Flagellin N-terminal" evidence="8">
    <location>
        <begin position="3"/>
        <end position="140"/>
    </location>
</feature>
<comment type="subcellular location">
    <subcellularLocation>
        <location evidence="1">Bacterial flagellum</location>
    </subcellularLocation>
    <subcellularLocation>
        <location evidence="2">Secreted</location>
    </subcellularLocation>
</comment>
<evidence type="ECO:0000256" key="2">
    <source>
        <dbReference type="ARBA" id="ARBA00004613"/>
    </source>
</evidence>
<evidence type="ECO:0000256" key="6">
    <source>
        <dbReference type="SAM" id="Coils"/>
    </source>
</evidence>
<comment type="caution">
    <text evidence="9">The sequence shown here is derived from an EMBL/GenBank/DDBJ whole genome shotgun (WGS) entry which is preliminary data.</text>
</comment>
<keyword evidence="10" id="KW-1185">Reference proteome</keyword>
<dbReference type="GO" id="GO:0005198">
    <property type="term" value="F:structural molecule activity"/>
    <property type="evidence" value="ECO:0007669"/>
    <property type="project" value="InterPro"/>
</dbReference>
<dbReference type="InterPro" id="IPR001029">
    <property type="entry name" value="Flagellin_N"/>
</dbReference>
<dbReference type="PANTHER" id="PTHR42792">
    <property type="entry name" value="FLAGELLIN"/>
    <property type="match status" value="1"/>
</dbReference>
<evidence type="ECO:0000313" key="9">
    <source>
        <dbReference type="EMBL" id="OFC68966.1"/>
    </source>
</evidence>
<keyword evidence="9" id="KW-0969">Cilium</keyword>
<reference evidence="9 10" key="1">
    <citation type="submission" date="2016-08" db="EMBL/GenBank/DDBJ databases">
        <authorList>
            <person name="Seilhamer J.J."/>
        </authorList>
    </citation>
    <scope>NUCLEOTIDE SEQUENCE [LARGE SCALE GENOMIC DNA]</scope>
    <source>
        <strain evidence="9 10">KCTC 42603</strain>
    </source>
</reference>
<evidence type="ECO:0000256" key="3">
    <source>
        <dbReference type="ARBA" id="ARBA00005709"/>
    </source>
</evidence>
<dbReference type="InterPro" id="IPR001492">
    <property type="entry name" value="Flagellin"/>
</dbReference>
<keyword evidence="6" id="KW-0175">Coiled coil</keyword>
<dbReference type="GO" id="GO:0005576">
    <property type="term" value="C:extracellular region"/>
    <property type="evidence" value="ECO:0007669"/>
    <property type="project" value="UniProtKB-SubCell"/>
</dbReference>
<evidence type="ECO:0000256" key="5">
    <source>
        <dbReference type="ARBA" id="ARBA00023143"/>
    </source>
</evidence>
<evidence type="ECO:0000256" key="4">
    <source>
        <dbReference type="ARBA" id="ARBA00022525"/>
    </source>
</evidence>
<dbReference type="PANTHER" id="PTHR42792:SF1">
    <property type="entry name" value="FLAGELLAR HOOK-ASSOCIATED PROTEIN 3"/>
    <property type="match status" value="1"/>
</dbReference>
<evidence type="ECO:0000256" key="7">
    <source>
        <dbReference type="SAM" id="MobiDB-lite"/>
    </source>
</evidence>
<keyword evidence="4" id="KW-0964">Secreted</keyword>
<dbReference type="AlphaFoldDB" id="A0A1E7Z607"/>
<dbReference type="OrthoDB" id="9768249at2"/>
<dbReference type="Gene3D" id="1.20.1330.10">
    <property type="entry name" value="f41 fragment of flagellin, N-terminal domain"/>
    <property type="match status" value="2"/>
</dbReference>
<proteinExistence type="inferred from homology"/>
<dbReference type="Proteomes" id="UP000175691">
    <property type="component" value="Unassembled WGS sequence"/>
</dbReference>
<keyword evidence="9" id="KW-0966">Cell projection</keyword>
<dbReference type="InterPro" id="IPR013384">
    <property type="entry name" value="Flagell_FlgL"/>
</dbReference>
<comment type="similarity">
    <text evidence="3">Belongs to the bacterial flagellin family.</text>
</comment>
<dbReference type="Pfam" id="PF00669">
    <property type="entry name" value="Flagellin_N"/>
    <property type="match status" value="1"/>
</dbReference>
<evidence type="ECO:0000313" key="10">
    <source>
        <dbReference type="Proteomes" id="UP000175691"/>
    </source>
</evidence>
<accession>A0A1E7Z607</accession>
<dbReference type="RefSeq" id="WP_070127071.1">
    <property type="nucleotide sequence ID" value="NZ_MDHN01000041.1"/>
</dbReference>
<organism evidence="9 10">
    <name type="scientific">Alteromonas confluentis</name>
    <dbReference type="NCBI Taxonomy" id="1656094"/>
    <lineage>
        <taxon>Bacteria</taxon>
        <taxon>Pseudomonadati</taxon>
        <taxon>Pseudomonadota</taxon>
        <taxon>Gammaproteobacteria</taxon>
        <taxon>Alteromonadales</taxon>
        <taxon>Alteromonadaceae</taxon>
        <taxon>Alteromonas/Salinimonas group</taxon>
        <taxon>Alteromonas</taxon>
    </lineage>
</organism>
<dbReference type="NCBIfam" id="TIGR02550">
    <property type="entry name" value="flagell_flgL"/>
    <property type="match status" value="1"/>
</dbReference>
<keyword evidence="9" id="KW-0282">Flagellum</keyword>
<name>A0A1E7Z607_9ALTE</name>
<feature type="coiled-coil region" evidence="6">
    <location>
        <begin position="59"/>
        <end position="93"/>
    </location>
</feature>
<dbReference type="GO" id="GO:0071973">
    <property type="term" value="P:bacterial-type flagellum-dependent cell motility"/>
    <property type="evidence" value="ECO:0007669"/>
    <property type="project" value="InterPro"/>
</dbReference>
<sequence>MRISTNQIYDQNIRAIMENQKQLTATQESLSTGKKLNRPSDDPVGAASVVRLTEQLDKITQYQRNNDLLTNALEEQEAVLNNMSESLRRARTLVVQAGNGILSEEDQGAIGKELEQIRNEVLDLMNTQDASGNFIFAGYQSQQQAFTFNPAASGNAITFSGDSGTTSVKLSDSVTVQRSSSGLEVFENVFARHNFSVTGSSAGANVTTAKVAEQGTFDQFFDNNYDAVTPANNNYQLEVLGSGQVQLTNLGTSAVVGAVDFTSGEPFTIKGMTFTVNATVGETVDFSLNTPEKKNVAETLNDIANQLMDDSLNGDALESALADALVGLDNGMETINLERSSLGGRLNIAESIYETNLDLELTAKDAKANIVETDYAEASTEFAKQEAALSAALATFPRVSGLSLFDYIG</sequence>
<dbReference type="STRING" id="1656094.BFC18_19675"/>
<gene>
    <name evidence="9" type="ORF">BFC18_19675</name>
</gene>
<dbReference type="EMBL" id="MDHN01000041">
    <property type="protein sequence ID" value="OFC68966.1"/>
    <property type="molecule type" value="Genomic_DNA"/>
</dbReference>
<dbReference type="GO" id="GO:0009424">
    <property type="term" value="C:bacterial-type flagellum hook"/>
    <property type="evidence" value="ECO:0007669"/>
    <property type="project" value="InterPro"/>
</dbReference>